<keyword evidence="3" id="KW-1185">Reference proteome</keyword>
<accession>A0A087BPP2</accession>
<gene>
    <name evidence="2" type="ORF">BMIN_0705</name>
</gene>
<dbReference type="EMBL" id="JGZD01000008">
    <property type="protein sequence ID" value="KFI72992.1"/>
    <property type="molecule type" value="Genomic_DNA"/>
</dbReference>
<dbReference type="Proteomes" id="UP000029014">
    <property type="component" value="Unassembled WGS sequence"/>
</dbReference>
<dbReference type="AntiFam" id="ANF00006">
    <property type="entry name" value="Translation of CRISPR region"/>
</dbReference>
<dbReference type="STRING" id="1693.BMIN_0705"/>
<organism evidence="2 3">
    <name type="scientific">Bifidobacterium minimum</name>
    <dbReference type="NCBI Taxonomy" id="1693"/>
    <lineage>
        <taxon>Bacteria</taxon>
        <taxon>Bacillati</taxon>
        <taxon>Actinomycetota</taxon>
        <taxon>Actinomycetes</taxon>
        <taxon>Bifidobacteriales</taxon>
        <taxon>Bifidobacteriaceae</taxon>
        <taxon>Bifidobacterium</taxon>
    </lineage>
</organism>
<protein>
    <submittedName>
        <fullName evidence="2">Uncharacterized protein</fullName>
    </submittedName>
</protein>
<comment type="caution">
    <text evidence="2">The sequence shown here is derived from an EMBL/GenBank/DDBJ whole genome shotgun (WGS) entry which is preliminary data.</text>
</comment>
<reference evidence="2 3" key="1">
    <citation type="submission" date="2014-03" db="EMBL/GenBank/DDBJ databases">
        <title>Genomics of Bifidobacteria.</title>
        <authorList>
            <person name="Ventura M."/>
            <person name="Milani C."/>
            <person name="Lugli G.A."/>
        </authorList>
    </citation>
    <scope>NUCLEOTIDE SEQUENCE [LARGE SCALE GENOMIC DNA]</scope>
    <source>
        <strain evidence="2 3">LMG 11592</strain>
    </source>
</reference>
<dbReference type="AlphaFoldDB" id="A0A087BPP2"/>
<dbReference type="AntiFam" id="ANF00057">
    <property type="entry name" value="Translation of E. coli type CRISPR repeat"/>
</dbReference>
<proteinExistence type="predicted"/>
<feature type="region of interest" description="Disordered" evidence="1">
    <location>
        <begin position="46"/>
        <end position="74"/>
    </location>
</feature>
<evidence type="ECO:0000256" key="1">
    <source>
        <dbReference type="SAM" id="MobiDB-lite"/>
    </source>
</evidence>
<feature type="compositionally biased region" description="Polar residues" evidence="1">
    <location>
        <begin position="52"/>
        <end position="65"/>
    </location>
</feature>
<evidence type="ECO:0000313" key="2">
    <source>
        <dbReference type="EMBL" id="KFI72992.1"/>
    </source>
</evidence>
<sequence>MPGSSPRVRGKRGTEPANAPASRIIPASAGQTGCVSRHNQVCEDHPRECGANATTPPAMNGNAGSSPRVRGKHSSWERIGWLRRIIPASAGQT</sequence>
<name>A0A087BPP2_9BIFI</name>
<feature type="region of interest" description="Disordered" evidence="1">
    <location>
        <begin position="1"/>
        <end position="32"/>
    </location>
</feature>
<evidence type="ECO:0000313" key="3">
    <source>
        <dbReference type="Proteomes" id="UP000029014"/>
    </source>
</evidence>